<proteinExistence type="predicted"/>
<comment type="caution">
    <text evidence="7">The sequence shown here is derived from an EMBL/GenBank/DDBJ whole genome shotgun (WGS) entry which is preliminary data.</text>
</comment>
<dbReference type="AlphaFoldDB" id="A0A9W7A8D6"/>
<evidence type="ECO:0000256" key="5">
    <source>
        <dbReference type="SAM" id="MobiDB-lite"/>
    </source>
</evidence>
<evidence type="ECO:0000256" key="4">
    <source>
        <dbReference type="ARBA" id="ARBA00023136"/>
    </source>
</evidence>
<dbReference type="PANTHER" id="PTHR17920:SF3">
    <property type="entry name" value="TRANSMEMBRANE AND COILED-COIL DOMAIN-CONTAINING PROTEIN 4"/>
    <property type="match status" value="1"/>
</dbReference>
<dbReference type="InterPro" id="IPR007941">
    <property type="entry name" value="DUF726"/>
</dbReference>
<reference evidence="8" key="1">
    <citation type="journal article" date="2023" name="Commun. Biol.">
        <title>Genome analysis of Parmales, the sister group of diatoms, reveals the evolutionary specialization of diatoms from phago-mixotrophs to photoautotrophs.</title>
        <authorList>
            <person name="Ban H."/>
            <person name="Sato S."/>
            <person name="Yoshikawa S."/>
            <person name="Yamada K."/>
            <person name="Nakamura Y."/>
            <person name="Ichinomiya M."/>
            <person name="Sato N."/>
            <person name="Blanc-Mathieu R."/>
            <person name="Endo H."/>
            <person name="Kuwata A."/>
            <person name="Ogata H."/>
        </authorList>
    </citation>
    <scope>NUCLEOTIDE SEQUENCE [LARGE SCALE GENOMIC DNA]</scope>
</reference>
<keyword evidence="4 6" id="KW-0472">Membrane</keyword>
<organism evidence="7 8">
    <name type="scientific">Triparma laevis f. inornata</name>
    <dbReference type="NCBI Taxonomy" id="1714386"/>
    <lineage>
        <taxon>Eukaryota</taxon>
        <taxon>Sar</taxon>
        <taxon>Stramenopiles</taxon>
        <taxon>Ochrophyta</taxon>
        <taxon>Bolidophyceae</taxon>
        <taxon>Parmales</taxon>
        <taxon>Triparmaceae</taxon>
        <taxon>Triparma</taxon>
    </lineage>
</organism>
<protein>
    <recommendedName>
        <fullName evidence="9">DUF726-domain-containing protein</fullName>
    </recommendedName>
</protein>
<gene>
    <name evidence="7" type="ORF">TL16_g04048</name>
</gene>
<feature type="compositionally biased region" description="Acidic residues" evidence="5">
    <location>
        <begin position="482"/>
        <end position="491"/>
    </location>
</feature>
<evidence type="ECO:0000256" key="1">
    <source>
        <dbReference type="ARBA" id="ARBA00004141"/>
    </source>
</evidence>
<evidence type="ECO:0000256" key="3">
    <source>
        <dbReference type="ARBA" id="ARBA00022989"/>
    </source>
</evidence>
<name>A0A9W7A8D6_9STRA</name>
<sequence>MSSSSLNPPSIPAAPPAAPSQHSSPFDLTGGEEIKLPQIHSIEDFTTLISALLSDLSPTSKRIYAPILSRLLSSISSFSKNDDHSANVHRHLVTFDTGSNKATHTNQKPKKWTAEGPPTPVKMETVRNLAGIETESLPSPTSSPTTQEPKLVHTDAPLNTINYASKIFEIEDVDAILQYLITGLTLLHKSSSLPPSLLPFLNLTTLGFPQNQIPTLEYYDSNLHVNLKFLTKLCYGEKVEKVEFFVDFLVDMYLREMVEEEAKGRVIQPNLNKQRTFSSKLKSRLKIVGLTAATATLVAVTGGLTIPLVAAAGSGLVTSIGAGVAGVTGSAAVMSGAVTIATGITVVGGNGVVVGGVLAGVGGGVASRKWGRVLKDEGEVDVREWGGEGFELDFCVAGWGKKGSDDFVVPWGVYDEVDLGGEEENQDEGKEKVDEEVNLERIRLALERFYMAVNPERLEAVEIEEMVEEGGGEEGKLKKGDEEEDEEEDSNDFISSTMKKWKGVGYKKLFNGLKEKYKVGATVAELSTHMRTGACSFAPMKTYDCRLPSVVLKSVNVVDPPAGLSVAEYAGGVEEGPFDWKLLRPFTNHETVTFEAEVIRRVSSDHLTGEISKALLEAGSKEALKHTIAAGFMTAAAVPIAVGNAVKGIDDDWALACSRSDRVGVLIARGWCENGRGKAEDDESTTTATTSEEQMNEKVKRVGKCVNLIGYSFGGRVVYAALKELVRLQLIWDEKGFDVGGEGETQRRAIISILLLTLVAELNTIENSDGTSTLLAREPRSIISNVVLMGTPTHVKRSKWSEIRNIVNGRIINCHSNKDVVLKYLFQYRRKLGSVGSAGEVVGCGGVGVEGVEDWDCGEEVNDHNDWGKKVRVIISKMGDLA</sequence>
<evidence type="ECO:0000256" key="6">
    <source>
        <dbReference type="SAM" id="Phobius"/>
    </source>
</evidence>
<feature type="transmembrane region" description="Helical" evidence="6">
    <location>
        <begin position="287"/>
        <end position="310"/>
    </location>
</feature>
<evidence type="ECO:0008006" key="9">
    <source>
        <dbReference type="Google" id="ProtNLM"/>
    </source>
</evidence>
<feature type="region of interest" description="Disordered" evidence="5">
    <location>
        <begin position="1"/>
        <end position="30"/>
    </location>
</feature>
<keyword evidence="2 6" id="KW-0812">Transmembrane</keyword>
<feature type="region of interest" description="Disordered" evidence="5">
    <location>
        <begin position="468"/>
        <end position="493"/>
    </location>
</feature>
<evidence type="ECO:0000313" key="7">
    <source>
        <dbReference type="EMBL" id="GMH64807.1"/>
    </source>
</evidence>
<feature type="compositionally biased region" description="Pro residues" evidence="5">
    <location>
        <begin position="9"/>
        <end position="18"/>
    </location>
</feature>
<feature type="region of interest" description="Disordered" evidence="5">
    <location>
        <begin position="99"/>
        <end position="120"/>
    </location>
</feature>
<dbReference type="Proteomes" id="UP001162640">
    <property type="component" value="Unassembled WGS sequence"/>
</dbReference>
<dbReference type="PANTHER" id="PTHR17920">
    <property type="entry name" value="TRANSMEMBRANE AND COILED-COIL DOMAIN-CONTAINING PROTEIN 4 TMCO4"/>
    <property type="match status" value="1"/>
</dbReference>
<evidence type="ECO:0000313" key="8">
    <source>
        <dbReference type="Proteomes" id="UP001162640"/>
    </source>
</evidence>
<evidence type="ECO:0000256" key="2">
    <source>
        <dbReference type="ARBA" id="ARBA00022692"/>
    </source>
</evidence>
<accession>A0A9W7A8D6</accession>
<dbReference type="GO" id="GO:0016020">
    <property type="term" value="C:membrane"/>
    <property type="evidence" value="ECO:0007669"/>
    <property type="project" value="UniProtKB-SubCell"/>
</dbReference>
<dbReference type="EMBL" id="BLQM01000109">
    <property type="protein sequence ID" value="GMH64807.1"/>
    <property type="molecule type" value="Genomic_DNA"/>
</dbReference>
<keyword evidence="3 6" id="KW-1133">Transmembrane helix</keyword>
<comment type="subcellular location">
    <subcellularLocation>
        <location evidence="1">Membrane</location>
        <topology evidence="1">Multi-pass membrane protein</topology>
    </subcellularLocation>
</comment>
<dbReference type="Pfam" id="PF05277">
    <property type="entry name" value="DUF726"/>
    <property type="match status" value="1"/>
</dbReference>